<evidence type="ECO:0000313" key="2">
    <source>
        <dbReference type="EMBL" id="GLC57701.1"/>
    </source>
</evidence>
<keyword evidence="3" id="KW-1185">Reference proteome</keyword>
<reference evidence="2 3" key="1">
    <citation type="journal article" date="2023" name="Commun. Biol.">
        <title>Reorganization of the ancestral sex-determining regions during the evolution of trioecy in Pleodorina starrii.</title>
        <authorList>
            <person name="Takahashi K."/>
            <person name="Suzuki S."/>
            <person name="Kawai-Toyooka H."/>
            <person name="Yamamoto K."/>
            <person name="Hamaji T."/>
            <person name="Ootsuki R."/>
            <person name="Yamaguchi H."/>
            <person name="Kawachi M."/>
            <person name="Higashiyama T."/>
            <person name="Nozaki H."/>
        </authorList>
    </citation>
    <scope>NUCLEOTIDE SEQUENCE [LARGE SCALE GENOMIC DNA]</scope>
    <source>
        <strain evidence="2 3">NIES-4479</strain>
    </source>
</reference>
<evidence type="ECO:0000313" key="3">
    <source>
        <dbReference type="Proteomes" id="UP001165080"/>
    </source>
</evidence>
<proteinExistence type="predicted"/>
<organism evidence="2 3">
    <name type="scientific">Pleodorina starrii</name>
    <dbReference type="NCBI Taxonomy" id="330485"/>
    <lineage>
        <taxon>Eukaryota</taxon>
        <taxon>Viridiplantae</taxon>
        <taxon>Chlorophyta</taxon>
        <taxon>core chlorophytes</taxon>
        <taxon>Chlorophyceae</taxon>
        <taxon>CS clade</taxon>
        <taxon>Chlamydomonadales</taxon>
        <taxon>Volvocaceae</taxon>
        <taxon>Pleodorina</taxon>
    </lineage>
</organism>
<dbReference type="AlphaFoldDB" id="A0A9W6BSL0"/>
<evidence type="ECO:0000256" key="1">
    <source>
        <dbReference type="SAM" id="MobiDB-lite"/>
    </source>
</evidence>
<feature type="region of interest" description="Disordered" evidence="1">
    <location>
        <begin position="25"/>
        <end position="62"/>
    </location>
</feature>
<comment type="caution">
    <text evidence="2">The sequence shown here is derived from an EMBL/GenBank/DDBJ whole genome shotgun (WGS) entry which is preliminary data.</text>
</comment>
<protein>
    <submittedName>
        <fullName evidence="2">Uncharacterized protein</fullName>
    </submittedName>
</protein>
<accession>A0A9W6BSL0</accession>
<gene>
    <name evidence="2" type="primary">PLEST002600</name>
    <name evidence="2" type="ORF">PLESTB_001255300</name>
</gene>
<name>A0A9W6BSL0_9CHLO</name>
<dbReference type="Proteomes" id="UP001165080">
    <property type="component" value="Unassembled WGS sequence"/>
</dbReference>
<sequence length="126" mass="13263">MDEACPAPSRDCAAAFDRVVSSCRTSPVESHTASSPSRHRRRRLSGSEILAGESPLSPANPCRALDTPGMIWPRVNISMPTAASMLAAAAAGGAPMAFGPFGAYTWPRVATPATVSHIWSRGEPSW</sequence>
<dbReference type="EMBL" id="BRXU01000019">
    <property type="protein sequence ID" value="GLC57701.1"/>
    <property type="molecule type" value="Genomic_DNA"/>
</dbReference>